<dbReference type="KEGG" id="ddl:Desdi_0894"/>
<sequence length="536" mass="60561">MSSDRANILNYKKPAFWIAIALIITIGGIVFALIANPVKKEPDLSFLNPDNLATLLVQGEGVQIDEAGYPYPIVVSSLELGRWLHSATDEWKKKRVFSPYELTPSITIRVNTDNEIRFYEAEPALAMIQSGDQYRYYAIPKEDFRVIQEVALLGYPKVQSLTLTEWKKGEPATPVTITDSSIMEMAVLLAQGEENLLAMKYSSVNDAPTVDEYIRVDLLGQEPSQTYFVYTKDGKNYFIERPYQRINRISSGTAQAIFNIFTEAGIKPKETTSFDIEHSLNAIISSPLSSSNPQDYIRAHEDEYETILKFGGEEALQYMLYQFEQGNAEGLRGQIMMRLCKDILGARNTIIDESLSPEEWYTAFSKQEPIKLPDYSYDGKDELEKLVYTTETAHYSQPQRGFTVVAPKIFKSIEEGDFLKVFVTTYSATYIMNTTANAASIREVSGGIIPSAITFERSEAGNYQLVSYEQAKDGSEWLPSIRQYCTTPVSGKEIPGLADDIINHYGDYEDLHKLQRENLLKHLQKYGVQNPLIVKP</sequence>
<keyword evidence="4" id="KW-1185">Reference proteome</keyword>
<dbReference type="HOGENOM" id="CLU_507835_0_0_9"/>
<dbReference type="OrthoDB" id="9804799at2"/>
<dbReference type="RefSeq" id="WP_015261417.1">
    <property type="nucleotide sequence ID" value="NC_019903.1"/>
</dbReference>
<keyword evidence="1" id="KW-0472">Membrane</keyword>
<proteinExistence type="predicted"/>
<dbReference type="Proteomes" id="UP000010797">
    <property type="component" value="Chromosome"/>
</dbReference>
<dbReference type="STRING" id="871963.Desdi_0894"/>
<evidence type="ECO:0000313" key="4">
    <source>
        <dbReference type="Proteomes" id="UP000010797"/>
    </source>
</evidence>
<organism evidence="3 4">
    <name type="scientific">Desulfitobacterium dichloroeliminans (strain LMG P-21439 / DCA1)</name>
    <dbReference type="NCBI Taxonomy" id="871963"/>
    <lineage>
        <taxon>Bacteria</taxon>
        <taxon>Bacillati</taxon>
        <taxon>Bacillota</taxon>
        <taxon>Clostridia</taxon>
        <taxon>Eubacteriales</taxon>
        <taxon>Desulfitobacteriaceae</taxon>
        <taxon>Desulfitobacterium</taxon>
    </lineage>
</organism>
<protein>
    <recommendedName>
        <fullName evidence="2">DUF5301 domain-containing protein</fullName>
    </recommendedName>
</protein>
<keyword evidence="1" id="KW-0812">Transmembrane</keyword>
<accession>L0F6Y4</accession>
<evidence type="ECO:0000256" key="1">
    <source>
        <dbReference type="SAM" id="Phobius"/>
    </source>
</evidence>
<dbReference type="Gene3D" id="2.60.40.4250">
    <property type="match status" value="1"/>
</dbReference>
<feature type="domain" description="DUF5301" evidence="2">
    <location>
        <begin position="158"/>
        <end position="246"/>
    </location>
</feature>
<evidence type="ECO:0000313" key="3">
    <source>
        <dbReference type="EMBL" id="AGA68416.1"/>
    </source>
</evidence>
<feature type="transmembrane region" description="Helical" evidence="1">
    <location>
        <begin position="15"/>
        <end position="35"/>
    </location>
</feature>
<dbReference type="eggNOG" id="COG4219">
    <property type="taxonomic scope" value="Bacteria"/>
</dbReference>
<name>L0F6Y4_DESDL</name>
<reference evidence="4" key="1">
    <citation type="submission" date="2012-02" db="EMBL/GenBank/DDBJ databases">
        <title>Complete sequence of Desulfitobacterium dichloroeliminans LMG P-21439.</title>
        <authorList>
            <person name="Lucas S."/>
            <person name="Han J."/>
            <person name="Lapidus A."/>
            <person name="Cheng J.-F."/>
            <person name="Goodwin L."/>
            <person name="Pitluck S."/>
            <person name="Peters L."/>
            <person name="Ovchinnikova G."/>
            <person name="Teshima H."/>
            <person name="Detter J.C."/>
            <person name="Han C."/>
            <person name="Tapia R."/>
            <person name="Land M."/>
            <person name="Hauser L."/>
            <person name="Kyrpides N."/>
            <person name="Ivanova N."/>
            <person name="Pagani I."/>
            <person name="Kruse T."/>
            <person name="de Vos W.M."/>
            <person name="Boon N."/>
            <person name="Smidt H."/>
            <person name="Woyke T."/>
        </authorList>
    </citation>
    <scope>NUCLEOTIDE SEQUENCE [LARGE SCALE GENOMIC DNA]</scope>
    <source>
        <strain evidence="4">LMG P-21439 / DCA1</strain>
    </source>
</reference>
<keyword evidence="1" id="KW-1133">Transmembrane helix</keyword>
<dbReference type="AlphaFoldDB" id="L0F6Y4"/>
<dbReference type="Pfam" id="PF17225">
    <property type="entry name" value="DUF5301"/>
    <property type="match status" value="1"/>
</dbReference>
<evidence type="ECO:0000259" key="2">
    <source>
        <dbReference type="Pfam" id="PF17225"/>
    </source>
</evidence>
<dbReference type="InterPro" id="IPR033782">
    <property type="entry name" value="DUF5301"/>
</dbReference>
<gene>
    <name evidence="3" type="ordered locus">Desdi_0894</name>
</gene>
<dbReference type="EMBL" id="CP003344">
    <property type="protein sequence ID" value="AGA68416.1"/>
    <property type="molecule type" value="Genomic_DNA"/>
</dbReference>